<dbReference type="SMART" id="SM00450">
    <property type="entry name" value="RHOD"/>
    <property type="match status" value="2"/>
</dbReference>
<evidence type="ECO:0000256" key="1">
    <source>
        <dbReference type="ARBA" id="ARBA00022737"/>
    </source>
</evidence>
<dbReference type="InterPro" id="IPR051126">
    <property type="entry name" value="Thiosulfate_sulfurtransferase"/>
</dbReference>
<dbReference type="RefSeq" id="WP_303303251.1">
    <property type="nucleotide sequence ID" value="NZ_BAABDA010000054.1"/>
</dbReference>
<evidence type="ECO:0000313" key="4">
    <source>
        <dbReference type="EMBL" id="MDO5976007.1"/>
    </source>
</evidence>
<dbReference type="EMBL" id="JAUOEL010000006">
    <property type="protein sequence ID" value="MDO5976007.1"/>
    <property type="molecule type" value="Genomic_DNA"/>
</dbReference>
<dbReference type="GO" id="GO:0016740">
    <property type="term" value="F:transferase activity"/>
    <property type="evidence" value="ECO:0007669"/>
    <property type="project" value="UniProtKB-KW"/>
</dbReference>
<dbReference type="Pfam" id="PF00581">
    <property type="entry name" value="Rhodanese"/>
    <property type="match status" value="2"/>
</dbReference>
<dbReference type="Proteomes" id="UP001176806">
    <property type="component" value="Unassembled WGS sequence"/>
</dbReference>
<name>A0ABT8WS24_9FLAO</name>
<dbReference type="CDD" id="cd01449">
    <property type="entry name" value="TST_Repeat_2"/>
    <property type="match status" value="1"/>
</dbReference>
<reference evidence="4" key="1">
    <citation type="submission" date="2023-07" db="EMBL/GenBank/DDBJ databases">
        <title>Two novel species in the genus Flavivirga.</title>
        <authorList>
            <person name="Kwon K."/>
        </authorList>
    </citation>
    <scope>NUCLEOTIDE SEQUENCE</scope>
    <source>
        <strain evidence="4">KACC 14158</strain>
    </source>
</reference>
<evidence type="ECO:0000259" key="3">
    <source>
        <dbReference type="PROSITE" id="PS50206"/>
    </source>
</evidence>
<sequence length="322" mass="37048">MIWRISVLTLLVCFSSCKKKSKAKKERIPKKAVNIDTRYNSKNHLIECEDLKVLNTDSNVKLIDFRRPAAFFKEHIPNAINIWRTDIEDSSFPYEGIMASKNQIENLFSSLGIKTKDELIIYDDSGACNALRLWWVLKNYGFDHVKILNGGFTQWKSIKGAVTTDVTVYSPSHFKFLNNTNTSLYASLEEMKSVTNSSSNSVILDTRTVNEFSGKRQKKGASRAGHIPNSILIDWVHAIDYNGNKKFKPYKELLELYKQHGITKEKAIYVYCHSGVRSAHTTFVLTELLGFKNVKNYDGSWVEWSYYKDLPIEEDRLTTIFK</sequence>
<dbReference type="InterPro" id="IPR001307">
    <property type="entry name" value="Thiosulphate_STrfase_CS"/>
</dbReference>
<protein>
    <recommendedName>
        <fullName evidence="2">Sulfurtransferase</fullName>
    </recommendedName>
</protein>
<evidence type="ECO:0000256" key="2">
    <source>
        <dbReference type="RuleBase" id="RU000507"/>
    </source>
</evidence>
<dbReference type="CDD" id="cd01448">
    <property type="entry name" value="TST_Repeat_1"/>
    <property type="match status" value="1"/>
</dbReference>
<dbReference type="PROSITE" id="PS50206">
    <property type="entry name" value="RHODANESE_3"/>
    <property type="match status" value="2"/>
</dbReference>
<gene>
    <name evidence="4" type="ORF">Q4Q40_17550</name>
</gene>
<keyword evidence="1" id="KW-0677">Repeat</keyword>
<dbReference type="PANTHER" id="PTHR43855:SF1">
    <property type="entry name" value="THIOSULFATE SULFURTRANSFERASE"/>
    <property type="match status" value="1"/>
</dbReference>
<dbReference type="PANTHER" id="PTHR43855">
    <property type="entry name" value="THIOSULFATE SULFURTRANSFERASE"/>
    <property type="match status" value="1"/>
</dbReference>
<feature type="domain" description="Rhodanese" evidence="3">
    <location>
        <begin position="56"/>
        <end position="164"/>
    </location>
</feature>
<dbReference type="InterPro" id="IPR001763">
    <property type="entry name" value="Rhodanese-like_dom"/>
</dbReference>
<evidence type="ECO:0000313" key="5">
    <source>
        <dbReference type="Proteomes" id="UP001176806"/>
    </source>
</evidence>
<dbReference type="InterPro" id="IPR036873">
    <property type="entry name" value="Rhodanese-like_dom_sf"/>
</dbReference>
<accession>A0ABT8WS24</accession>
<dbReference type="PROSITE" id="PS00683">
    <property type="entry name" value="RHODANESE_2"/>
    <property type="match status" value="1"/>
</dbReference>
<comment type="caution">
    <text evidence="4">The sequence shown here is derived from an EMBL/GenBank/DDBJ whole genome shotgun (WGS) entry which is preliminary data.</text>
</comment>
<feature type="domain" description="Rhodanese" evidence="3">
    <location>
        <begin position="197"/>
        <end position="313"/>
    </location>
</feature>
<organism evidence="4 5">
    <name type="scientific">Flavivirga jejuensis</name>
    <dbReference type="NCBI Taxonomy" id="870487"/>
    <lineage>
        <taxon>Bacteria</taxon>
        <taxon>Pseudomonadati</taxon>
        <taxon>Bacteroidota</taxon>
        <taxon>Flavobacteriia</taxon>
        <taxon>Flavobacteriales</taxon>
        <taxon>Flavobacteriaceae</taxon>
        <taxon>Flavivirga</taxon>
    </lineage>
</organism>
<keyword evidence="5" id="KW-1185">Reference proteome</keyword>
<proteinExistence type="predicted"/>
<keyword evidence="2 4" id="KW-0808">Transferase</keyword>
<dbReference type="SUPFAM" id="SSF52821">
    <property type="entry name" value="Rhodanese/Cell cycle control phosphatase"/>
    <property type="match status" value="2"/>
</dbReference>
<dbReference type="Gene3D" id="3.40.250.10">
    <property type="entry name" value="Rhodanese-like domain"/>
    <property type="match status" value="2"/>
</dbReference>